<reference evidence="2 3" key="1">
    <citation type="submission" date="2024-09" db="EMBL/GenBank/DDBJ databases">
        <authorList>
            <person name="Sun Q."/>
            <person name="Mori K."/>
        </authorList>
    </citation>
    <scope>NUCLEOTIDE SEQUENCE [LARGE SCALE GENOMIC DNA]</scope>
    <source>
        <strain evidence="2 3">TBRC 4938</strain>
    </source>
</reference>
<protein>
    <submittedName>
        <fullName evidence="2">VOC family protein</fullName>
    </submittedName>
</protein>
<name>A0ABV6AH07_9HYPH</name>
<dbReference type="Pfam" id="PF00903">
    <property type="entry name" value="Glyoxalase"/>
    <property type="match status" value="1"/>
</dbReference>
<evidence type="ECO:0000313" key="2">
    <source>
        <dbReference type="EMBL" id="MFB9949901.1"/>
    </source>
</evidence>
<dbReference type="PANTHER" id="PTHR21366">
    <property type="entry name" value="GLYOXALASE FAMILY PROTEIN"/>
    <property type="match status" value="1"/>
</dbReference>
<evidence type="ECO:0000313" key="3">
    <source>
        <dbReference type="Proteomes" id="UP001589692"/>
    </source>
</evidence>
<gene>
    <name evidence="2" type="ORF">ACFFP0_13630</name>
</gene>
<dbReference type="InterPro" id="IPR004360">
    <property type="entry name" value="Glyas_Fos-R_dOase_dom"/>
</dbReference>
<dbReference type="RefSeq" id="WP_377261514.1">
    <property type="nucleotide sequence ID" value="NZ_JBHMAA010000015.1"/>
</dbReference>
<evidence type="ECO:0000259" key="1">
    <source>
        <dbReference type="PROSITE" id="PS51819"/>
    </source>
</evidence>
<dbReference type="PROSITE" id="PS51819">
    <property type="entry name" value="VOC"/>
    <property type="match status" value="1"/>
</dbReference>
<dbReference type="Proteomes" id="UP001589692">
    <property type="component" value="Unassembled WGS sequence"/>
</dbReference>
<dbReference type="Gene3D" id="3.10.180.10">
    <property type="entry name" value="2,3-Dihydroxybiphenyl 1,2-Dioxygenase, domain 1"/>
    <property type="match status" value="1"/>
</dbReference>
<dbReference type="PANTHER" id="PTHR21366:SF22">
    <property type="entry name" value="VOC DOMAIN-CONTAINING PROTEIN"/>
    <property type="match status" value="1"/>
</dbReference>
<dbReference type="InterPro" id="IPR037523">
    <property type="entry name" value="VOC_core"/>
</dbReference>
<comment type="caution">
    <text evidence="2">The sequence shown here is derived from an EMBL/GenBank/DDBJ whole genome shotgun (WGS) entry which is preliminary data.</text>
</comment>
<keyword evidence="3" id="KW-1185">Reference proteome</keyword>
<proteinExistence type="predicted"/>
<dbReference type="InterPro" id="IPR029068">
    <property type="entry name" value="Glyas_Bleomycin-R_OHBP_Dase"/>
</dbReference>
<accession>A0ABV6AH07</accession>
<dbReference type="EMBL" id="JBHMAA010000015">
    <property type="protein sequence ID" value="MFB9949901.1"/>
    <property type="molecule type" value="Genomic_DNA"/>
</dbReference>
<dbReference type="InterPro" id="IPR050383">
    <property type="entry name" value="GlyoxalaseI/FosfomycinResist"/>
</dbReference>
<sequence length="135" mass="14607">MIEGILETSLYADDLDAAEAFYGGVLGLQKILRAGDRHVFFRCGPGILLIFNPEETVKPPPAGSLLVPPHGATGAGHACFRVSGEAIDRIAEKLNKAGIAIESDFRWPNGARSIYFRDPAGNSLECAEPRLWNLE</sequence>
<feature type="domain" description="VOC" evidence="1">
    <location>
        <begin position="4"/>
        <end position="129"/>
    </location>
</feature>
<organism evidence="2 3">
    <name type="scientific">Rhizobium puerariae</name>
    <dbReference type="NCBI Taxonomy" id="1585791"/>
    <lineage>
        <taxon>Bacteria</taxon>
        <taxon>Pseudomonadati</taxon>
        <taxon>Pseudomonadota</taxon>
        <taxon>Alphaproteobacteria</taxon>
        <taxon>Hyphomicrobiales</taxon>
        <taxon>Rhizobiaceae</taxon>
        <taxon>Rhizobium/Agrobacterium group</taxon>
        <taxon>Rhizobium</taxon>
    </lineage>
</organism>
<dbReference type="SUPFAM" id="SSF54593">
    <property type="entry name" value="Glyoxalase/Bleomycin resistance protein/Dihydroxybiphenyl dioxygenase"/>
    <property type="match status" value="1"/>
</dbReference>